<dbReference type="GO" id="GO:0003676">
    <property type="term" value="F:nucleic acid binding"/>
    <property type="evidence" value="ECO:0007669"/>
    <property type="project" value="InterPro"/>
</dbReference>
<sequence length="55" mass="6106">MGGTSTALIKCQKCKKRNCTYNQVQTRSADEPITTFCLSTNAESDGTFVEKHKSF</sequence>
<dbReference type="Gene3D" id="2.20.25.10">
    <property type="match status" value="1"/>
</dbReference>
<evidence type="ECO:0000313" key="8">
    <source>
        <dbReference type="Proteomes" id="UP000288716"/>
    </source>
</evidence>
<evidence type="ECO:0000313" key="7">
    <source>
        <dbReference type="EMBL" id="RWS19699.1"/>
    </source>
</evidence>
<evidence type="ECO:0000256" key="1">
    <source>
        <dbReference type="ARBA" id="ARBA00022723"/>
    </source>
</evidence>
<evidence type="ECO:0000256" key="4">
    <source>
        <dbReference type="ARBA" id="ARBA00023242"/>
    </source>
</evidence>
<keyword evidence="4" id="KW-0539">Nucleus</keyword>
<evidence type="ECO:0000256" key="2">
    <source>
        <dbReference type="ARBA" id="ARBA00022771"/>
    </source>
</evidence>
<protein>
    <submittedName>
        <fullName evidence="7">Transcription elongation factor S-II-like protein 1</fullName>
    </submittedName>
</protein>
<dbReference type="AlphaFoldDB" id="A0A443RXE6"/>
<keyword evidence="7" id="KW-0648">Protein biosynthesis</keyword>
<dbReference type="GO" id="GO:0006351">
    <property type="term" value="P:DNA-templated transcription"/>
    <property type="evidence" value="ECO:0007669"/>
    <property type="project" value="InterPro"/>
</dbReference>
<dbReference type="GO" id="GO:0003746">
    <property type="term" value="F:translation elongation factor activity"/>
    <property type="evidence" value="ECO:0007669"/>
    <property type="project" value="UniProtKB-KW"/>
</dbReference>
<dbReference type="STRING" id="299467.A0A443RXE6"/>
<evidence type="ECO:0000256" key="5">
    <source>
        <dbReference type="PROSITE-ProRule" id="PRU00472"/>
    </source>
</evidence>
<reference evidence="7 8" key="1">
    <citation type="journal article" date="2018" name="Gigascience">
        <title>Genomes of trombidid mites reveal novel predicted allergens and laterally-transferred genes associated with secondary metabolism.</title>
        <authorList>
            <person name="Dong X."/>
            <person name="Chaisiri K."/>
            <person name="Xia D."/>
            <person name="Armstrong S.D."/>
            <person name="Fang Y."/>
            <person name="Donnelly M.J."/>
            <person name="Kadowaki T."/>
            <person name="McGarry J.W."/>
            <person name="Darby A.C."/>
            <person name="Makepeace B.L."/>
        </authorList>
    </citation>
    <scope>NUCLEOTIDE SEQUENCE [LARGE SCALE GENOMIC DNA]</scope>
    <source>
        <strain evidence="7">UoL-UT</strain>
    </source>
</reference>
<name>A0A443RXE6_9ACAR</name>
<organism evidence="7 8">
    <name type="scientific">Leptotrombidium deliense</name>
    <dbReference type="NCBI Taxonomy" id="299467"/>
    <lineage>
        <taxon>Eukaryota</taxon>
        <taxon>Metazoa</taxon>
        <taxon>Ecdysozoa</taxon>
        <taxon>Arthropoda</taxon>
        <taxon>Chelicerata</taxon>
        <taxon>Arachnida</taxon>
        <taxon>Acari</taxon>
        <taxon>Acariformes</taxon>
        <taxon>Trombidiformes</taxon>
        <taxon>Prostigmata</taxon>
        <taxon>Anystina</taxon>
        <taxon>Parasitengona</taxon>
        <taxon>Trombiculoidea</taxon>
        <taxon>Trombiculidae</taxon>
        <taxon>Leptotrombidium</taxon>
    </lineage>
</organism>
<dbReference type="GO" id="GO:0005634">
    <property type="term" value="C:nucleus"/>
    <property type="evidence" value="ECO:0007669"/>
    <property type="project" value="TreeGrafter"/>
</dbReference>
<dbReference type="Pfam" id="PF01096">
    <property type="entry name" value="Zn_ribbon_TFIIS"/>
    <property type="match status" value="1"/>
</dbReference>
<keyword evidence="3" id="KW-0862">Zinc</keyword>
<keyword evidence="8" id="KW-1185">Reference proteome</keyword>
<feature type="domain" description="TFIIS-type" evidence="6">
    <location>
        <begin position="7"/>
        <end position="51"/>
    </location>
</feature>
<dbReference type="InterPro" id="IPR001222">
    <property type="entry name" value="Znf_TFIIS"/>
</dbReference>
<dbReference type="EMBL" id="NCKV01023484">
    <property type="protein sequence ID" value="RWS19699.1"/>
    <property type="molecule type" value="Genomic_DNA"/>
</dbReference>
<evidence type="ECO:0000256" key="3">
    <source>
        <dbReference type="ARBA" id="ARBA00022833"/>
    </source>
</evidence>
<proteinExistence type="predicted"/>
<dbReference type="PANTHER" id="PTHR11477:SF0">
    <property type="entry name" value="IP08861P-RELATED"/>
    <property type="match status" value="1"/>
</dbReference>
<gene>
    <name evidence="7" type="ORF">B4U80_14959</name>
</gene>
<keyword evidence="2 5" id="KW-0863">Zinc-finger</keyword>
<accession>A0A443RXE6</accession>
<comment type="caution">
    <text evidence="7">The sequence shown here is derived from an EMBL/GenBank/DDBJ whole genome shotgun (WGS) entry which is preliminary data.</text>
</comment>
<keyword evidence="1" id="KW-0479">Metal-binding</keyword>
<keyword evidence="7" id="KW-0251">Elongation factor</keyword>
<dbReference type="PROSITE" id="PS51133">
    <property type="entry name" value="ZF_TFIIS_2"/>
    <property type="match status" value="1"/>
</dbReference>
<dbReference type="PANTHER" id="PTHR11477">
    <property type="entry name" value="TRANSCRIPTION FACTOR S-II ZINC FINGER DOMAIN-CONTAINING PROTEIN"/>
    <property type="match status" value="1"/>
</dbReference>
<evidence type="ECO:0000259" key="6">
    <source>
        <dbReference type="PROSITE" id="PS51133"/>
    </source>
</evidence>
<dbReference type="VEuPathDB" id="VectorBase:LDEU012341"/>
<dbReference type="OrthoDB" id="44867at2759"/>
<dbReference type="SUPFAM" id="SSF57783">
    <property type="entry name" value="Zinc beta-ribbon"/>
    <property type="match status" value="1"/>
</dbReference>
<dbReference type="GO" id="GO:0008270">
    <property type="term" value="F:zinc ion binding"/>
    <property type="evidence" value="ECO:0007669"/>
    <property type="project" value="UniProtKB-KW"/>
</dbReference>
<dbReference type="Proteomes" id="UP000288716">
    <property type="component" value="Unassembled WGS sequence"/>
</dbReference>
<dbReference type="SMART" id="SM00440">
    <property type="entry name" value="ZnF_C2C2"/>
    <property type="match status" value="1"/>
</dbReference>